<dbReference type="EMBL" id="MSFN02000002">
    <property type="protein sequence ID" value="PTU23125.1"/>
    <property type="molecule type" value="Genomic_DNA"/>
</dbReference>
<organism evidence="1 2">
    <name type="scientific">Aspergillus ochraceoroseus IBT 24754</name>
    <dbReference type="NCBI Taxonomy" id="1392256"/>
    <lineage>
        <taxon>Eukaryota</taxon>
        <taxon>Fungi</taxon>
        <taxon>Dikarya</taxon>
        <taxon>Ascomycota</taxon>
        <taxon>Pezizomycotina</taxon>
        <taxon>Eurotiomycetes</taxon>
        <taxon>Eurotiomycetidae</taxon>
        <taxon>Eurotiales</taxon>
        <taxon>Aspergillaceae</taxon>
        <taxon>Aspergillus</taxon>
        <taxon>Aspergillus subgen. Nidulantes</taxon>
    </lineage>
</organism>
<gene>
    <name evidence="1" type="ORF">P175DRAFT_0499681</name>
</gene>
<reference evidence="1 2" key="1">
    <citation type="journal article" date="2018" name="Proc. Natl. Acad. Sci. U.S.A.">
        <title>Linking secondary metabolites to gene clusters through genome sequencing of six diverse Aspergillus species.</title>
        <authorList>
            <person name="Kaerboelling I."/>
            <person name="Vesth T.C."/>
            <person name="Frisvad J.C."/>
            <person name="Nybo J.L."/>
            <person name="Theobald S."/>
            <person name="Kuo A."/>
            <person name="Bowyer P."/>
            <person name="Matsuda Y."/>
            <person name="Mondo S."/>
            <person name="Lyhne E.K."/>
            <person name="Kogle M.E."/>
            <person name="Clum A."/>
            <person name="Lipzen A."/>
            <person name="Salamov A."/>
            <person name="Ngan C.Y."/>
            <person name="Daum C."/>
            <person name="Chiniquy J."/>
            <person name="Barry K."/>
            <person name="LaButti K."/>
            <person name="Haridas S."/>
            <person name="Simmons B.A."/>
            <person name="Magnuson J.K."/>
            <person name="Mortensen U.H."/>
            <person name="Larsen T.O."/>
            <person name="Grigoriev I.V."/>
            <person name="Baker S.E."/>
            <person name="Andersen M.R."/>
        </authorList>
    </citation>
    <scope>NUCLEOTIDE SEQUENCE [LARGE SCALE GENOMIC DNA]</scope>
    <source>
        <strain evidence="1 2">IBT 24754</strain>
    </source>
</reference>
<dbReference type="VEuPathDB" id="FungiDB:P175DRAFT_0499681"/>
<dbReference type="GeneID" id="63813674"/>
<evidence type="ECO:0000313" key="1">
    <source>
        <dbReference type="EMBL" id="PTU23125.1"/>
    </source>
</evidence>
<comment type="caution">
    <text evidence="1">The sequence shown here is derived from an EMBL/GenBank/DDBJ whole genome shotgun (WGS) entry which is preliminary data.</text>
</comment>
<protein>
    <submittedName>
        <fullName evidence="1">Uncharacterized protein</fullName>
    </submittedName>
</protein>
<sequence>MPCTTLPTMCDQCRIVYTKIPRTINPNYLNSPENSYPVIFNVVLFGTTTDAREFVRWALPRLSIMYSREVPMYSAARRAESGNDPAGHWHDLTCPPPLKKDPSWLQKFALAGTPFRSEIEALKAARTRQAHTKPRDISLLVDFPSPIQPGGEIQNTIVASFVRYDKIQSVGVIKHPDGDTSLFRLTWWAETHPEQQS</sequence>
<dbReference type="OrthoDB" id="4510497at2759"/>
<dbReference type="Proteomes" id="UP000244073">
    <property type="component" value="Unassembled WGS sequence"/>
</dbReference>
<dbReference type="RefSeq" id="XP_040754517.1">
    <property type="nucleotide sequence ID" value="XM_040896792.1"/>
</dbReference>
<proteinExistence type="predicted"/>
<dbReference type="AlphaFoldDB" id="A0A2T5M3K6"/>
<name>A0A2T5M3K6_9EURO</name>
<evidence type="ECO:0000313" key="2">
    <source>
        <dbReference type="Proteomes" id="UP000244073"/>
    </source>
</evidence>
<accession>A0A2T5M3K6</accession>